<gene>
    <name evidence="2" type="ORF">FA09DRAFT_359424</name>
</gene>
<dbReference type="GO" id="GO:0030234">
    <property type="term" value="F:enzyme regulator activity"/>
    <property type="evidence" value="ECO:0007669"/>
    <property type="project" value="TreeGrafter"/>
</dbReference>
<evidence type="ECO:0000256" key="1">
    <source>
        <dbReference type="SAM" id="MobiDB-lite"/>
    </source>
</evidence>
<dbReference type="Proteomes" id="UP000245946">
    <property type="component" value="Unassembled WGS sequence"/>
</dbReference>
<evidence type="ECO:0000313" key="3">
    <source>
        <dbReference type="Proteomes" id="UP000245946"/>
    </source>
</evidence>
<dbReference type="RefSeq" id="XP_025599670.1">
    <property type="nucleotide sequence ID" value="XM_025745109.1"/>
</dbReference>
<dbReference type="GO" id="GO:0035226">
    <property type="term" value="F:glutamate-cysteine ligase catalytic subunit binding"/>
    <property type="evidence" value="ECO:0007669"/>
    <property type="project" value="InterPro"/>
</dbReference>
<dbReference type="GeneID" id="37272653"/>
<protein>
    <submittedName>
        <fullName evidence="2">Uncharacterized protein</fullName>
    </submittedName>
</protein>
<dbReference type="GO" id="GO:0017109">
    <property type="term" value="C:glutamate-cysteine ligase complex"/>
    <property type="evidence" value="ECO:0007669"/>
    <property type="project" value="TreeGrafter"/>
</dbReference>
<dbReference type="GO" id="GO:0006750">
    <property type="term" value="P:glutathione biosynthetic process"/>
    <property type="evidence" value="ECO:0007669"/>
    <property type="project" value="InterPro"/>
</dbReference>
<dbReference type="OrthoDB" id="5596051at2759"/>
<accession>A0A316ZCX6</accession>
<reference evidence="2 3" key="1">
    <citation type="journal article" date="2018" name="Mol. Biol. Evol.">
        <title>Broad Genomic Sampling Reveals a Smut Pathogenic Ancestry of the Fungal Clade Ustilaginomycotina.</title>
        <authorList>
            <person name="Kijpornyongpan T."/>
            <person name="Mondo S.J."/>
            <person name="Barry K."/>
            <person name="Sandor L."/>
            <person name="Lee J."/>
            <person name="Lipzen A."/>
            <person name="Pangilinan J."/>
            <person name="LaButti K."/>
            <person name="Hainaut M."/>
            <person name="Henrissat B."/>
            <person name="Grigoriev I.V."/>
            <person name="Spatafora J.W."/>
            <person name="Aime M.C."/>
        </authorList>
    </citation>
    <scope>NUCLEOTIDE SEQUENCE [LARGE SCALE GENOMIC DNA]</scope>
    <source>
        <strain evidence="2 3">MCA 4186</strain>
    </source>
</reference>
<evidence type="ECO:0000313" key="2">
    <source>
        <dbReference type="EMBL" id="PWN99391.1"/>
    </source>
</evidence>
<dbReference type="PANTHER" id="PTHR13295:SF4">
    <property type="entry name" value="GLUTAMATE--CYSTEINE LIGASE REGULATORY SUBUNIT"/>
    <property type="match status" value="1"/>
</dbReference>
<dbReference type="PANTHER" id="PTHR13295">
    <property type="entry name" value="GLUTAMATE CYSTEINE LIGASE REGULATORY SUBUNIT"/>
    <property type="match status" value="1"/>
</dbReference>
<dbReference type="EMBL" id="KZ819288">
    <property type="protein sequence ID" value="PWN99391.1"/>
    <property type="molecule type" value="Genomic_DNA"/>
</dbReference>
<sequence length="351" mass="37761">MSASQPPVLRSLLFHTHDASRPLKPSAFGALSHAIHETLHFALDGDVEDWAAAPSLQAPCGPNEEAEQQQARHSEEEEELTPRPGFAPPVAPADDDERAYISYHFSDDGTLALPHPDTIAADRSPDPCAAGADRSALDVTAKFFLLSASAGSQERGAAPLVEDALQALEASTGIEQVDTAILEFPLLRLGEPAPSGDEELVRRTWSALSPSPRIAALGVASASLPSLRVIFADVPAANGSAHTQASAYRTPSLVTIDVGKMRTPCSWDRELKQWCEERGTELGTGNDGDDVLPKETLPTLLAEFADRLPVPLPANARLVPRWCMKYTILIRDRGVLADQSWILRCDVETDA</sequence>
<dbReference type="STRING" id="58919.A0A316ZCX6"/>
<dbReference type="AlphaFoldDB" id="A0A316ZCX6"/>
<feature type="region of interest" description="Disordered" evidence="1">
    <location>
        <begin position="54"/>
        <end position="93"/>
    </location>
</feature>
<keyword evidence="3" id="KW-1185">Reference proteome</keyword>
<proteinExistence type="predicted"/>
<name>A0A316ZCX6_9BASI</name>
<dbReference type="InterPro" id="IPR032963">
    <property type="entry name" value="Gclm"/>
</dbReference>
<organism evidence="2 3">
    <name type="scientific">Tilletiopsis washingtonensis</name>
    <dbReference type="NCBI Taxonomy" id="58919"/>
    <lineage>
        <taxon>Eukaryota</taxon>
        <taxon>Fungi</taxon>
        <taxon>Dikarya</taxon>
        <taxon>Basidiomycota</taxon>
        <taxon>Ustilaginomycotina</taxon>
        <taxon>Exobasidiomycetes</taxon>
        <taxon>Entylomatales</taxon>
        <taxon>Entylomatales incertae sedis</taxon>
        <taxon>Tilletiopsis</taxon>
    </lineage>
</organism>